<dbReference type="Gene3D" id="1.10.4200.10">
    <property type="entry name" value="Triphosphoribosyl-dephospho-CoA protein"/>
    <property type="match status" value="1"/>
</dbReference>
<evidence type="ECO:0000256" key="6">
    <source>
        <dbReference type="ARBA" id="ARBA00048574"/>
    </source>
</evidence>
<protein>
    <recommendedName>
        <fullName evidence="7">Probable 2-(5''-triphosphoribosyl)-3'-dephosphocoenzyme-A synthase</fullName>
        <shortName evidence="7">2-(5''-triphosphoribosyl)-3'-dephospho-CoA synthase</shortName>
        <ecNumber evidence="7">2.4.2.52</ecNumber>
    </recommendedName>
</protein>
<comment type="catalytic activity">
    <reaction evidence="1 7">
        <text>3'-dephospho-CoA + ATP = 2'-(5''-triphospho-alpha-D-ribosyl)-3'-dephospho-CoA + adenine</text>
        <dbReference type="Rhea" id="RHEA:15117"/>
        <dbReference type="ChEBI" id="CHEBI:16708"/>
        <dbReference type="ChEBI" id="CHEBI:30616"/>
        <dbReference type="ChEBI" id="CHEBI:57328"/>
        <dbReference type="ChEBI" id="CHEBI:61378"/>
        <dbReference type="EC" id="2.4.2.52"/>
    </reaction>
</comment>
<name>A0A974BJA0_SEDHY</name>
<evidence type="ECO:0000256" key="4">
    <source>
        <dbReference type="ARBA" id="ARBA00022741"/>
    </source>
</evidence>
<keyword evidence="9" id="KW-1185">Reference proteome</keyword>
<dbReference type="GO" id="GO:0051191">
    <property type="term" value="P:prosthetic group biosynthetic process"/>
    <property type="evidence" value="ECO:0007669"/>
    <property type="project" value="InterPro"/>
</dbReference>
<evidence type="ECO:0000256" key="5">
    <source>
        <dbReference type="ARBA" id="ARBA00022840"/>
    </source>
</evidence>
<dbReference type="HAMAP" id="MF_00397">
    <property type="entry name" value="CitG"/>
    <property type="match status" value="1"/>
</dbReference>
<dbReference type="NCBIfam" id="TIGR03124">
    <property type="entry name" value="citrate_citX"/>
    <property type="match status" value="1"/>
</dbReference>
<evidence type="ECO:0000256" key="7">
    <source>
        <dbReference type="HAMAP-Rule" id="MF_00397"/>
    </source>
</evidence>
<dbReference type="EC" id="2.4.2.52" evidence="7"/>
<keyword evidence="8" id="KW-0328">Glycosyltransferase</keyword>
<accession>A0A974BJA0</accession>
<dbReference type="InterPro" id="IPR002736">
    <property type="entry name" value="CitG"/>
</dbReference>
<comment type="similarity">
    <text evidence="7">Belongs to the CitG/MdcB family.</text>
</comment>
<gene>
    <name evidence="7 8" type="primary">citG</name>
    <name evidence="8" type="ORF">HZF24_05895</name>
</gene>
<dbReference type="Pfam" id="PF03802">
    <property type="entry name" value="CitX"/>
    <property type="match status" value="1"/>
</dbReference>
<dbReference type="PANTHER" id="PTHR30201:SF2">
    <property type="entry name" value="2-(5''-TRIPHOSPHORIBOSYL)-3'-DEPHOSPHOCOENZYME-A SYNTHASE"/>
    <property type="match status" value="1"/>
</dbReference>
<dbReference type="Proteomes" id="UP000611629">
    <property type="component" value="Unassembled WGS sequence"/>
</dbReference>
<reference evidence="8" key="1">
    <citation type="submission" date="2020-07" db="EMBL/GenBank/DDBJ databases">
        <title>Genomic analysis of a strain of Sedimentibacter Hydroxybenzoicus DSM7310.</title>
        <authorList>
            <person name="Ma S."/>
        </authorList>
    </citation>
    <scope>NUCLEOTIDE SEQUENCE</scope>
    <source>
        <strain evidence="8">DSM 7310</strain>
    </source>
</reference>
<keyword evidence="2 7" id="KW-0808">Transferase</keyword>
<evidence type="ECO:0000256" key="1">
    <source>
        <dbReference type="ARBA" id="ARBA00001210"/>
    </source>
</evidence>
<keyword evidence="3" id="KW-0548">Nucleotidyltransferase</keyword>
<dbReference type="AlphaFoldDB" id="A0A974BJA0"/>
<dbReference type="Pfam" id="PF01874">
    <property type="entry name" value="CitG"/>
    <property type="match status" value="1"/>
</dbReference>
<comment type="caution">
    <text evidence="8">The sequence shown here is derived from an EMBL/GenBank/DDBJ whole genome shotgun (WGS) entry which is preliminary data.</text>
</comment>
<evidence type="ECO:0000313" key="8">
    <source>
        <dbReference type="EMBL" id="NYB73670.1"/>
    </source>
</evidence>
<dbReference type="GO" id="GO:0046917">
    <property type="term" value="F:triphosphoribosyl-dephospho-CoA synthase activity"/>
    <property type="evidence" value="ECO:0007669"/>
    <property type="project" value="UniProtKB-UniRule"/>
</dbReference>
<sequence length="454" mass="50799">MNDLNVEVTLSDMLDAREKRVAVQREIIERYKVTLISFTLNIPGNIKVFPLSLKAHDEAVKLITKALNRQGISIIYQTSNSAKTGCESYFVVKEQPITVKRLMMDIENSCALGRIFDIDVIDGEGNKISRSDLNITERSCLLCDDIGHVCSRSRKHSLEELQKKVIEIMENYFEKQFADNCAACAGRALLYEVCITPKPGLVDRNNNGSHKDMDIYTFIDSATALIPYFRDIVLSGIKFHSEKPKAVFERIRYLGILAEDRMFTATNNINTHKGLIFSLGIICASAGYLYKNEEAVNTDNILKTSREMTLEINNDFNGKTKESARTFGEKLYATYGITGIRGEAASGFASVKNYGLPILKELIEKGYSLNHACSLTLLNLIANVKDTNIIARSSIEILREVQLQTNNLINERGIENISIGEIMDLDNQFIGKNLSPGGCADLLAITLMLYFLEN</sequence>
<dbReference type="GO" id="GO:0050519">
    <property type="term" value="F:holo-citrate lyase synthase activity"/>
    <property type="evidence" value="ECO:0007669"/>
    <property type="project" value="UniProtKB-EC"/>
</dbReference>
<dbReference type="PANTHER" id="PTHR30201">
    <property type="entry name" value="TRIPHOSPHORIBOSYL-DEPHOSPHO-COA SYNTHASE"/>
    <property type="match status" value="1"/>
</dbReference>
<keyword evidence="4 7" id="KW-0547">Nucleotide-binding</keyword>
<dbReference type="InterPro" id="IPR017551">
    <property type="entry name" value="TriPribosyl-deP-CoA_syn_CitG"/>
</dbReference>
<dbReference type="RefSeq" id="WP_179237366.1">
    <property type="nucleotide sequence ID" value="NZ_JACBNQ010000004.1"/>
</dbReference>
<dbReference type="EMBL" id="JACBNQ010000004">
    <property type="protein sequence ID" value="NYB73670.1"/>
    <property type="molecule type" value="Genomic_DNA"/>
</dbReference>
<dbReference type="NCBIfam" id="TIGR03125">
    <property type="entry name" value="citrate_citG"/>
    <property type="match status" value="1"/>
</dbReference>
<evidence type="ECO:0000313" key="9">
    <source>
        <dbReference type="Proteomes" id="UP000611629"/>
    </source>
</evidence>
<comment type="catalytic activity">
    <reaction evidence="6">
        <text>apo-[citrate lyase ACP] + 2'-(5''-triphospho-alpha-D-ribosyl)-3'-dephospho-CoA = holo-[citrate lyase ACP] + diphosphate</text>
        <dbReference type="Rhea" id="RHEA:16333"/>
        <dbReference type="Rhea" id="RHEA-COMP:10157"/>
        <dbReference type="Rhea" id="RHEA-COMP:10158"/>
        <dbReference type="ChEBI" id="CHEBI:29999"/>
        <dbReference type="ChEBI" id="CHEBI:33019"/>
        <dbReference type="ChEBI" id="CHEBI:61378"/>
        <dbReference type="ChEBI" id="CHEBI:82683"/>
        <dbReference type="EC" id="2.7.7.61"/>
    </reaction>
</comment>
<evidence type="ECO:0000256" key="3">
    <source>
        <dbReference type="ARBA" id="ARBA00022695"/>
    </source>
</evidence>
<organism evidence="8 9">
    <name type="scientific">Sedimentibacter hydroxybenzoicus DSM 7310</name>
    <dbReference type="NCBI Taxonomy" id="1123245"/>
    <lineage>
        <taxon>Bacteria</taxon>
        <taxon>Bacillati</taxon>
        <taxon>Bacillota</taxon>
        <taxon>Tissierellia</taxon>
        <taxon>Sedimentibacter</taxon>
    </lineage>
</organism>
<dbReference type="InterPro" id="IPR005551">
    <property type="entry name" value="CitX"/>
</dbReference>
<keyword evidence="5 7" id="KW-0067">ATP-binding</keyword>
<evidence type="ECO:0000256" key="2">
    <source>
        <dbReference type="ARBA" id="ARBA00022679"/>
    </source>
</evidence>
<proteinExistence type="inferred from homology"/>
<dbReference type="GO" id="GO:0016757">
    <property type="term" value="F:glycosyltransferase activity"/>
    <property type="evidence" value="ECO:0007669"/>
    <property type="project" value="UniProtKB-KW"/>
</dbReference>
<dbReference type="GO" id="GO:0005524">
    <property type="term" value="F:ATP binding"/>
    <property type="evidence" value="ECO:0007669"/>
    <property type="project" value="UniProtKB-KW"/>
</dbReference>